<accession>A0A645H1G9</accession>
<gene>
    <name evidence="1" type="ORF">SDC9_180348</name>
</gene>
<sequence length="110" mass="11809">MLDALDCHIGGQHARDREVAGLQDGVGASTQAGGASHLIGVDRIQRDVVVDDLGLHRRRQMVPDLVGLERAVDQQGRAADPLAVLVVDGFARELQHIDAFQDRPVVAADE</sequence>
<name>A0A645H1G9_9ZZZZ</name>
<dbReference type="EMBL" id="VSSQ01085090">
    <property type="protein sequence ID" value="MPN32865.1"/>
    <property type="molecule type" value="Genomic_DNA"/>
</dbReference>
<evidence type="ECO:0000313" key="1">
    <source>
        <dbReference type="EMBL" id="MPN32865.1"/>
    </source>
</evidence>
<comment type="caution">
    <text evidence="1">The sequence shown here is derived from an EMBL/GenBank/DDBJ whole genome shotgun (WGS) entry which is preliminary data.</text>
</comment>
<proteinExistence type="predicted"/>
<protein>
    <submittedName>
        <fullName evidence="1">Uncharacterized protein</fullName>
    </submittedName>
</protein>
<dbReference type="AlphaFoldDB" id="A0A645H1G9"/>
<organism evidence="1">
    <name type="scientific">bioreactor metagenome</name>
    <dbReference type="NCBI Taxonomy" id="1076179"/>
    <lineage>
        <taxon>unclassified sequences</taxon>
        <taxon>metagenomes</taxon>
        <taxon>ecological metagenomes</taxon>
    </lineage>
</organism>
<reference evidence="1" key="1">
    <citation type="submission" date="2019-08" db="EMBL/GenBank/DDBJ databases">
        <authorList>
            <person name="Kucharzyk K."/>
            <person name="Murdoch R.W."/>
            <person name="Higgins S."/>
            <person name="Loffler F."/>
        </authorList>
    </citation>
    <scope>NUCLEOTIDE SEQUENCE</scope>
</reference>